<dbReference type="NCBIfam" id="NF007621">
    <property type="entry name" value="PRK10276.1"/>
    <property type="match status" value="1"/>
</dbReference>
<feature type="domain" description="Peptidase S24/S26A/S26B/S26C" evidence="1">
    <location>
        <begin position="20"/>
        <end position="133"/>
    </location>
</feature>
<comment type="caution">
    <text evidence="2">The sequence shown here is derived from an EMBL/GenBank/DDBJ whole genome shotgun (WGS) entry which is preliminary data.</text>
</comment>
<dbReference type="CDD" id="cd06529">
    <property type="entry name" value="S24_LexA-like"/>
    <property type="match status" value="1"/>
</dbReference>
<dbReference type="InterPro" id="IPR039418">
    <property type="entry name" value="LexA-like"/>
</dbReference>
<dbReference type="Gene3D" id="2.10.109.10">
    <property type="entry name" value="Umud Fragment, subunit A"/>
    <property type="match status" value="1"/>
</dbReference>
<dbReference type="InterPro" id="IPR036286">
    <property type="entry name" value="LexA/Signal_pep-like_sf"/>
</dbReference>
<reference evidence="2" key="1">
    <citation type="submission" date="2019-08" db="EMBL/GenBank/DDBJ databases">
        <authorList>
            <person name="Kucharzyk K."/>
            <person name="Murdoch R.W."/>
            <person name="Higgins S."/>
            <person name="Loffler F."/>
        </authorList>
    </citation>
    <scope>NUCLEOTIDE SEQUENCE</scope>
</reference>
<evidence type="ECO:0000259" key="1">
    <source>
        <dbReference type="Pfam" id="PF00717"/>
    </source>
</evidence>
<gene>
    <name evidence="2" type="primary">umuD_5</name>
    <name evidence="2" type="ORF">SDC9_49032</name>
</gene>
<dbReference type="PANTHER" id="PTHR33516">
    <property type="entry name" value="LEXA REPRESSOR"/>
    <property type="match status" value="1"/>
</dbReference>
<organism evidence="2">
    <name type="scientific">bioreactor metagenome</name>
    <dbReference type="NCBI Taxonomy" id="1076179"/>
    <lineage>
        <taxon>unclassified sequences</taxon>
        <taxon>metagenomes</taxon>
        <taxon>ecological metagenomes</taxon>
    </lineage>
</organism>
<dbReference type="EMBL" id="VSSQ01000896">
    <property type="protein sequence ID" value="MPM02777.1"/>
    <property type="molecule type" value="Genomic_DNA"/>
</dbReference>
<sequence length="140" mass="15714">MKKQTSIHPAEQDSKIRIQFVGAVKAGFPSPASDFLRETIDLNKYVTAHPDATYYARVDGSSMSNEFEDGDLLVIDRSIPYADGRVVVCFVDGEFTVKRVKIQKDKCLLIPTNTDFPVLEIKEGQELQIWGVVSHVIKKL</sequence>
<dbReference type="GO" id="GO:0016787">
    <property type="term" value="F:hydrolase activity"/>
    <property type="evidence" value="ECO:0007669"/>
    <property type="project" value="UniProtKB-KW"/>
</dbReference>
<dbReference type="SUPFAM" id="SSF51306">
    <property type="entry name" value="LexA/Signal peptidase"/>
    <property type="match status" value="1"/>
</dbReference>
<dbReference type="InterPro" id="IPR015927">
    <property type="entry name" value="Peptidase_S24_S26A/B/C"/>
</dbReference>
<protein>
    <submittedName>
        <fullName evidence="2">Protein UmuD</fullName>
        <ecNumber evidence="2">3.4.21.-</ecNumber>
    </submittedName>
</protein>
<dbReference type="InterPro" id="IPR050077">
    <property type="entry name" value="LexA_repressor"/>
</dbReference>
<name>A0A644WGS1_9ZZZZ</name>
<keyword evidence="2" id="KW-0378">Hydrolase</keyword>
<dbReference type="AlphaFoldDB" id="A0A644WGS1"/>
<dbReference type="Pfam" id="PF00717">
    <property type="entry name" value="Peptidase_S24"/>
    <property type="match status" value="1"/>
</dbReference>
<evidence type="ECO:0000313" key="2">
    <source>
        <dbReference type="EMBL" id="MPM02777.1"/>
    </source>
</evidence>
<dbReference type="EC" id="3.4.21.-" evidence="2"/>
<accession>A0A644WGS1</accession>
<proteinExistence type="predicted"/>
<dbReference type="PANTHER" id="PTHR33516:SF2">
    <property type="entry name" value="LEXA REPRESSOR-RELATED"/>
    <property type="match status" value="1"/>
</dbReference>